<dbReference type="Proteomes" id="UP000194873">
    <property type="component" value="Unassembled WGS sequence"/>
</dbReference>
<dbReference type="PROSITE" id="PS51257">
    <property type="entry name" value="PROKAR_LIPOPROTEIN"/>
    <property type="match status" value="1"/>
</dbReference>
<dbReference type="InterPro" id="IPR028204">
    <property type="entry name" value="Tricorn_C1"/>
</dbReference>
<dbReference type="RefSeq" id="WP_086596730.1">
    <property type="nucleotide sequence ID" value="NZ_MTSE01000023.1"/>
</dbReference>
<dbReference type="AlphaFoldDB" id="A0A243W8H6"/>
<evidence type="ECO:0000313" key="3">
    <source>
        <dbReference type="EMBL" id="OUJ70374.1"/>
    </source>
</evidence>
<feature type="chain" id="PRO_5013372066" evidence="1">
    <location>
        <begin position="29"/>
        <end position="349"/>
    </location>
</feature>
<comment type="caution">
    <text evidence="3">The sequence shown here is derived from an EMBL/GenBank/DDBJ whole genome shotgun (WGS) entry which is preliminary data.</text>
</comment>
<gene>
    <name evidence="3" type="ORF">BXP70_24365</name>
</gene>
<dbReference type="InterPro" id="IPR005151">
    <property type="entry name" value="Tail-specific_protease"/>
</dbReference>
<name>A0A243W8H6_9BACT</name>
<accession>A0A243W8H6</accession>
<feature type="domain" description="Tail specific protease" evidence="2">
    <location>
        <begin position="130"/>
        <end position="327"/>
    </location>
</feature>
<sequence>MKRFLKQFFHQRLALLVLPLVATLGACEQELVGPETPSTPEQNFEYLWQTFDRLYGAFEVKRVNWQALHDEYRPQVTLATTDRELVAIMSKLLDHLDDNHIFIRPLQASGAPNYNGGILGRRSFEDYDKAVAERYLVTRKTYGNDMIYGWLTPEVGYLNLLAFDNDFGYYAKAMDTVLGELKEAKGIVVEMRENDGGEDRVAQYIANRFASARHLSFTSRVRNGPRHTDFGPELRFYTEPQGSFQYTKPVVVLQRRATFSSGETFVLAMKQNQNVVTVGDSTGGGFSDAVRHELPNGWNIRVPIADVRAADGKSYESIGLAPDRLVKNTQQALASGHDQALETALQLLP</sequence>
<dbReference type="CDD" id="cd07563">
    <property type="entry name" value="Peptidase_S41_IRBP"/>
    <property type="match status" value="1"/>
</dbReference>
<protein>
    <submittedName>
        <fullName evidence="3">Peptidase S41</fullName>
    </submittedName>
</protein>
<dbReference type="Pfam" id="PF14684">
    <property type="entry name" value="Tricorn_C1"/>
    <property type="match status" value="1"/>
</dbReference>
<keyword evidence="1" id="KW-0732">Signal</keyword>
<dbReference type="OrthoDB" id="9812068at2"/>
<dbReference type="InterPro" id="IPR029045">
    <property type="entry name" value="ClpP/crotonase-like_dom_sf"/>
</dbReference>
<evidence type="ECO:0000256" key="1">
    <source>
        <dbReference type="SAM" id="SignalP"/>
    </source>
</evidence>
<feature type="signal peptide" evidence="1">
    <location>
        <begin position="1"/>
        <end position="28"/>
    </location>
</feature>
<evidence type="ECO:0000259" key="2">
    <source>
        <dbReference type="SMART" id="SM00245"/>
    </source>
</evidence>
<dbReference type="EMBL" id="MTSE01000023">
    <property type="protein sequence ID" value="OUJ70374.1"/>
    <property type="molecule type" value="Genomic_DNA"/>
</dbReference>
<dbReference type="GO" id="GO:0006508">
    <property type="term" value="P:proteolysis"/>
    <property type="evidence" value="ECO:0007669"/>
    <property type="project" value="InterPro"/>
</dbReference>
<reference evidence="3 4" key="1">
    <citation type="submission" date="2017-01" db="EMBL/GenBank/DDBJ databases">
        <title>A new Hymenobacter.</title>
        <authorList>
            <person name="Liang Y."/>
            <person name="Feng F."/>
        </authorList>
    </citation>
    <scope>NUCLEOTIDE SEQUENCE [LARGE SCALE GENOMIC DNA]</scope>
    <source>
        <strain evidence="3">MIMBbqt21</strain>
    </source>
</reference>
<proteinExistence type="predicted"/>
<keyword evidence="4" id="KW-1185">Reference proteome</keyword>
<dbReference type="SUPFAM" id="SSF52096">
    <property type="entry name" value="ClpP/crotonase"/>
    <property type="match status" value="1"/>
</dbReference>
<dbReference type="PANTHER" id="PTHR11261:SF3">
    <property type="entry name" value="RETINOL-BINDING PROTEIN 3"/>
    <property type="match status" value="1"/>
</dbReference>
<organism evidence="3 4">
    <name type="scientific">Hymenobacter crusticola</name>
    <dbReference type="NCBI Taxonomy" id="1770526"/>
    <lineage>
        <taxon>Bacteria</taxon>
        <taxon>Pseudomonadati</taxon>
        <taxon>Bacteroidota</taxon>
        <taxon>Cytophagia</taxon>
        <taxon>Cytophagales</taxon>
        <taxon>Hymenobacteraceae</taxon>
        <taxon>Hymenobacter</taxon>
    </lineage>
</organism>
<dbReference type="Gene3D" id="3.90.226.10">
    <property type="entry name" value="2-enoyl-CoA Hydratase, Chain A, domain 1"/>
    <property type="match status" value="1"/>
</dbReference>
<dbReference type="GO" id="GO:0008236">
    <property type="term" value="F:serine-type peptidase activity"/>
    <property type="evidence" value="ECO:0007669"/>
    <property type="project" value="InterPro"/>
</dbReference>
<dbReference type="SMART" id="SM00245">
    <property type="entry name" value="TSPc"/>
    <property type="match status" value="1"/>
</dbReference>
<dbReference type="PANTHER" id="PTHR11261">
    <property type="entry name" value="INTERPHOTORECEPTOR RETINOID-BINDING PROTEIN"/>
    <property type="match status" value="1"/>
</dbReference>
<dbReference type="Gene3D" id="3.30.750.44">
    <property type="match status" value="1"/>
</dbReference>
<dbReference type="Pfam" id="PF03572">
    <property type="entry name" value="Peptidase_S41"/>
    <property type="match status" value="1"/>
</dbReference>
<evidence type="ECO:0000313" key="4">
    <source>
        <dbReference type="Proteomes" id="UP000194873"/>
    </source>
</evidence>